<dbReference type="InterPro" id="IPR006913">
    <property type="entry name" value="CENP-V/GFA"/>
</dbReference>
<dbReference type="PANTHER" id="PTHR33337:SF40">
    <property type="entry name" value="CENP-V_GFA DOMAIN-CONTAINING PROTEIN-RELATED"/>
    <property type="match status" value="1"/>
</dbReference>
<evidence type="ECO:0000259" key="5">
    <source>
        <dbReference type="PROSITE" id="PS51891"/>
    </source>
</evidence>
<evidence type="ECO:0000256" key="2">
    <source>
        <dbReference type="ARBA" id="ARBA00022723"/>
    </source>
</evidence>
<comment type="caution">
    <text evidence="6">The sequence shown here is derived from an EMBL/GenBank/DDBJ whole genome shotgun (WGS) entry which is preliminary data.</text>
</comment>
<accession>A0ABR0KAT1</accession>
<evidence type="ECO:0000256" key="4">
    <source>
        <dbReference type="ARBA" id="ARBA00023239"/>
    </source>
</evidence>
<gene>
    <name evidence="6" type="ORF">LTR24_005314</name>
</gene>
<reference evidence="6 7" key="1">
    <citation type="submission" date="2023-08" db="EMBL/GenBank/DDBJ databases">
        <title>Black Yeasts Isolated from many extreme environments.</title>
        <authorList>
            <person name="Coleine C."/>
            <person name="Stajich J.E."/>
            <person name="Selbmann L."/>
        </authorList>
    </citation>
    <scope>NUCLEOTIDE SEQUENCE [LARGE SCALE GENOMIC DNA]</scope>
    <source>
        <strain evidence="6 7">CCFEE 5885</strain>
    </source>
</reference>
<keyword evidence="7" id="KW-1185">Reference proteome</keyword>
<name>A0ABR0KAT1_9EURO</name>
<sequence length="139" mass="15040">MPLTGHCNCKAITITIEDPPAGSNPLSSVYCHCTTCKRQSGASGTYVVVADEDKVKIDDPKGYQKTWKDTLTDSGTPLDRQFCSNCGCPLTSITPKYAGKTIVKMGLFDTIPEAAAEIYCKNKQSWEPDFGIPALQGSR</sequence>
<dbReference type="InterPro" id="IPR011057">
    <property type="entry name" value="Mss4-like_sf"/>
</dbReference>
<protein>
    <recommendedName>
        <fullName evidence="5">CENP-V/GFA domain-containing protein</fullName>
    </recommendedName>
</protein>
<evidence type="ECO:0000313" key="7">
    <source>
        <dbReference type="Proteomes" id="UP001345013"/>
    </source>
</evidence>
<evidence type="ECO:0000256" key="1">
    <source>
        <dbReference type="ARBA" id="ARBA00005495"/>
    </source>
</evidence>
<dbReference type="Pfam" id="PF04828">
    <property type="entry name" value="GFA"/>
    <property type="match status" value="1"/>
</dbReference>
<dbReference type="Proteomes" id="UP001345013">
    <property type="component" value="Unassembled WGS sequence"/>
</dbReference>
<proteinExistence type="inferred from homology"/>
<dbReference type="SUPFAM" id="SSF51316">
    <property type="entry name" value="Mss4-like"/>
    <property type="match status" value="1"/>
</dbReference>
<comment type="similarity">
    <text evidence="1">Belongs to the Gfa family.</text>
</comment>
<evidence type="ECO:0000313" key="6">
    <source>
        <dbReference type="EMBL" id="KAK5092288.1"/>
    </source>
</evidence>
<keyword evidence="3" id="KW-0862">Zinc</keyword>
<organism evidence="6 7">
    <name type="scientific">Lithohypha guttulata</name>
    <dbReference type="NCBI Taxonomy" id="1690604"/>
    <lineage>
        <taxon>Eukaryota</taxon>
        <taxon>Fungi</taxon>
        <taxon>Dikarya</taxon>
        <taxon>Ascomycota</taxon>
        <taxon>Pezizomycotina</taxon>
        <taxon>Eurotiomycetes</taxon>
        <taxon>Chaetothyriomycetidae</taxon>
        <taxon>Chaetothyriales</taxon>
        <taxon>Trichomeriaceae</taxon>
        <taxon>Lithohypha</taxon>
    </lineage>
</organism>
<dbReference type="PROSITE" id="PS51891">
    <property type="entry name" value="CENP_V_GFA"/>
    <property type="match status" value="1"/>
</dbReference>
<feature type="domain" description="CENP-V/GFA" evidence="5">
    <location>
        <begin position="3"/>
        <end position="127"/>
    </location>
</feature>
<keyword evidence="4" id="KW-0456">Lyase</keyword>
<evidence type="ECO:0000256" key="3">
    <source>
        <dbReference type="ARBA" id="ARBA00022833"/>
    </source>
</evidence>
<dbReference type="Gene3D" id="3.90.1590.10">
    <property type="entry name" value="glutathione-dependent formaldehyde- activating enzyme (gfa)"/>
    <property type="match status" value="1"/>
</dbReference>
<dbReference type="EMBL" id="JAVRRG010000060">
    <property type="protein sequence ID" value="KAK5092288.1"/>
    <property type="molecule type" value="Genomic_DNA"/>
</dbReference>
<dbReference type="PANTHER" id="PTHR33337">
    <property type="entry name" value="GFA DOMAIN-CONTAINING PROTEIN"/>
    <property type="match status" value="1"/>
</dbReference>
<keyword evidence="2" id="KW-0479">Metal-binding</keyword>